<evidence type="ECO:0000256" key="6">
    <source>
        <dbReference type="ARBA" id="ARBA00022741"/>
    </source>
</evidence>
<dbReference type="GO" id="GO:0009113">
    <property type="term" value="P:purine nucleobase biosynthetic process"/>
    <property type="evidence" value="ECO:0007669"/>
    <property type="project" value="InterPro"/>
</dbReference>
<dbReference type="SMART" id="SM01210">
    <property type="entry name" value="GARS_C"/>
    <property type="match status" value="1"/>
</dbReference>
<evidence type="ECO:0000256" key="2">
    <source>
        <dbReference type="ARBA" id="ARBA00001946"/>
    </source>
</evidence>
<dbReference type="SMART" id="SM01209">
    <property type="entry name" value="GARS_A"/>
    <property type="match status" value="1"/>
</dbReference>
<evidence type="ECO:0000259" key="14">
    <source>
        <dbReference type="PROSITE" id="PS50975"/>
    </source>
</evidence>
<accession>A0A7Z0C420</accession>
<dbReference type="GO" id="GO:0005524">
    <property type="term" value="F:ATP binding"/>
    <property type="evidence" value="ECO:0007669"/>
    <property type="project" value="UniProtKB-UniRule"/>
</dbReference>
<dbReference type="HAMAP" id="MF_00138">
    <property type="entry name" value="GARS"/>
    <property type="match status" value="1"/>
</dbReference>
<dbReference type="InterPro" id="IPR000115">
    <property type="entry name" value="PRibGlycinamide_synth"/>
</dbReference>
<dbReference type="PANTHER" id="PTHR43472">
    <property type="entry name" value="PHOSPHORIBOSYLAMINE--GLYCINE LIGASE"/>
    <property type="match status" value="1"/>
</dbReference>
<dbReference type="InterPro" id="IPR016185">
    <property type="entry name" value="PreATP-grasp_dom_sf"/>
</dbReference>
<dbReference type="Gene3D" id="3.90.600.10">
    <property type="entry name" value="Phosphoribosylglycinamide synthetase, C-terminal domain"/>
    <property type="match status" value="1"/>
</dbReference>
<feature type="domain" description="ATP-grasp" evidence="14">
    <location>
        <begin position="112"/>
        <end position="313"/>
    </location>
</feature>
<evidence type="ECO:0000256" key="7">
    <source>
        <dbReference type="ARBA" id="ARBA00022755"/>
    </source>
</evidence>
<evidence type="ECO:0000256" key="9">
    <source>
        <dbReference type="ARBA" id="ARBA00038345"/>
    </source>
</evidence>
<dbReference type="Gene3D" id="3.30.1490.20">
    <property type="entry name" value="ATP-grasp fold, A domain"/>
    <property type="match status" value="1"/>
</dbReference>
<dbReference type="PROSITE" id="PS50975">
    <property type="entry name" value="ATP_GRASP"/>
    <property type="match status" value="1"/>
</dbReference>
<dbReference type="InterPro" id="IPR011761">
    <property type="entry name" value="ATP-grasp"/>
</dbReference>
<dbReference type="PANTHER" id="PTHR43472:SF1">
    <property type="entry name" value="PHOSPHORIBOSYLAMINE--GLYCINE LIGASE, CHLOROPLASTIC"/>
    <property type="match status" value="1"/>
</dbReference>
<evidence type="ECO:0000256" key="5">
    <source>
        <dbReference type="ARBA" id="ARBA00022598"/>
    </source>
</evidence>
<protein>
    <recommendedName>
        <fullName evidence="4 12">Phosphoribosylamine--glycine ligase</fullName>
        <ecNumber evidence="4 12">6.3.4.13</ecNumber>
    </recommendedName>
    <alternativeName>
        <fullName evidence="12">GARS</fullName>
    </alternativeName>
    <alternativeName>
        <fullName evidence="10 12">Glycinamide ribonucleotide synthetase</fullName>
    </alternativeName>
    <alternativeName>
        <fullName evidence="11 12">Phosphoribosylglycinamide synthetase</fullName>
    </alternativeName>
</protein>
<evidence type="ECO:0000313" key="16">
    <source>
        <dbReference type="Proteomes" id="UP000537326"/>
    </source>
</evidence>
<dbReference type="EC" id="6.3.4.13" evidence="4 12"/>
<comment type="cofactor">
    <cofactor evidence="1">
        <name>Mn(2+)</name>
        <dbReference type="ChEBI" id="CHEBI:29035"/>
    </cofactor>
</comment>
<proteinExistence type="inferred from homology"/>
<keyword evidence="7 12" id="KW-0658">Purine biosynthesis</keyword>
<dbReference type="InterPro" id="IPR011054">
    <property type="entry name" value="Rudment_hybrid_motif"/>
</dbReference>
<dbReference type="InterPro" id="IPR020561">
    <property type="entry name" value="PRibGlycinamid_synth_ATP-grasp"/>
</dbReference>
<dbReference type="InterPro" id="IPR020562">
    <property type="entry name" value="PRibGlycinamide_synth_N"/>
</dbReference>
<evidence type="ECO:0000256" key="8">
    <source>
        <dbReference type="ARBA" id="ARBA00022840"/>
    </source>
</evidence>
<dbReference type="Pfam" id="PF01071">
    <property type="entry name" value="GARS_A"/>
    <property type="match status" value="1"/>
</dbReference>
<dbReference type="Gene3D" id="3.30.470.20">
    <property type="entry name" value="ATP-grasp fold, B domain"/>
    <property type="match status" value="1"/>
</dbReference>
<gene>
    <name evidence="12" type="primary">purD</name>
    <name evidence="15" type="ORF">BKA05_003223</name>
</gene>
<dbReference type="Proteomes" id="UP000537326">
    <property type="component" value="Unassembled WGS sequence"/>
</dbReference>
<dbReference type="InterPro" id="IPR037123">
    <property type="entry name" value="PRibGlycinamide_synth_C_sf"/>
</dbReference>
<dbReference type="InterPro" id="IPR013815">
    <property type="entry name" value="ATP_grasp_subdomain_1"/>
</dbReference>
<evidence type="ECO:0000256" key="3">
    <source>
        <dbReference type="ARBA" id="ARBA00005174"/>
    </source>
</evidence>
<comment type="similarity">
    <text evidence="9 12">Belongs to the GARS family.</text>
</comment>
<evidence type="ECO:0000256" key="10">
    <source>
        <dbReference type="ARBA" id="ARBA00042242"/>
    </source>
</evidence>
<dbReference type="FunFam" id="3.90.600.10:FF:000001">
    <property type="entry name" value="Trifunctional purine biosynthetic protein adenosine-3"/>
    <property type="match status" value="1"/>
</dbReference>
<evidence type="ECO:0000256" key="12">
    <source>
        <dbReference type="HAMAP-Rule" id="MF_00138"/>
    </source>
</evidence>
<keyword evidence="16" id="KW-1185">Reference proteome</keyword>
<organism evidence="15 16">
    <name type="scientific">Nocardioides marinus</name>
    <dbReference type="NCBI Taxonomy" id="374514"/>
    <lineage>
        <taxon>Bacteria</taxon>
        <taxon>Bacillati</taxon>
        <taxon>Actinomycetota</taxon>
        <taxon>Actinomycetes</taxon>
        <taxon>Propionibacteriales</taxon>
        <taxon>Nocardioidaceae</taxon>
        <taxon>Nocardioides</taxon>
    </lineage>
</organism>
<dbReference type="SUPFAM" id="SSF52440">
    <property type="entry name" value="PreATP-grasp domain"/>
    <property type="match status" value="1"/>
</dbReference>
<dbReference type="GO" id="GO:0006189">
    <property type="term" value="P:'de novo' IMP biosynthetic process"/>
    <property type="evidence" value="ECO:0007669"/>
    <property type="project" value="UniProtKB-UniRule"/>
</dbReference>
<dbReference type="Gene3D" id="3.40.50.20">
    <property type="match status" value="1"/>
</dbReference>
<evidence type="ECO:0000256" key="1">
    <source>
        <dbReference type="ARBA" id="ARBA00001936"/>
    </source>
</evidence>
<dbReference type="Pfam" id="PF02843">
    <property type="entry name" value="GARS_C"/>
    <property type="match status" value="1"/>
</dbReference>
<comment type="cofactor">
    <cofactor evidence="2">
        <name>Mg(2+)</name>
        <dbReference type="ChEBI" id="CHEBI:18420"/>
    </cofactor>
</comment>
<evidence type="ECO:0000256" key="11">
    <source>
        <dbReference type="ARBA" id="ARBA00042864"/>
    </source>
</evidence>
<comment type="catalytic activity">
    <reaction evidence="12">
        <text>5-phospho-beta-D-ribosylamine + glycine + ATP = N(1)-(5-phospho-beta-D-ribosyl)glycinamide + ADP + phosphate + H(+)</text>
        <dbReference type="Rhea" id="RHEA:17453"/>
        <dbReference type="ChEBI" id="CHEBI:15378"/>
        <dbReference type="ChEBI" id="CHEBI:30616"/>
        <dbReference type="ChEBI" id="CHEBI:43474"/>
        <dbReference type="ChEBI" id="CHEBI:57305"/>
        <dbReference type="ChEBI" id="CHEBI:58681"/>
        <dbReference type="ChEBI" id="CHEBI:143788"/>
        <dbReference type="ChEBI" id="CHEBI:456216"/>
        <dbReference type="EC" id="6.3.4.13"/>
    </reaction>
</comment>
<reference evidence="15 16" key="1">
    <citation type="submission" date="2020-07" db="EMBL/GenBank/DDBJ databases">
        <title>Sequencing the genomes of 1000 actinobacteria strains.</title>
        <authorList>
            <person name="Klenk H.-P."/>
        </authorList>
    </citation>
    <scope>NUCLEOTIDE SEQUENCE [LARGE SCALE GENOMIC DNA]</scope>
    <source>
        <strain evidence="15 16">DSM 18248</strain>
    </source>
</reference>
<keyword evidence="5 12" id="KW-0436">Ligase</keyword>
<sequence length="426" mass="43071">MSSSPLTCLVIGTGGREHALARALSLDPGVGAVHAAPGNPGIAAVATLHDVDPLSGEAVADLAESLGADLVVVGPEAPLVAGVADVVRARGIAVFGPSGAAAQLEGSKAFAKEVMEAAGVPTAAAMVCTTPVEVQAALDAYGPPYVVKDDGLAAGKGVVVTTDRDAAVEHAAQCERVVIEEFLDGPEVSLFALCGWNEADGATVYPLQPAQDFKRIFDNDEGPNTGGMGAYTPLPWAPDGLVEEVLRDVLQPTVDEMARRGTPFSGLLYAGLALTSRGVRVVEFNARFGDPETQPLMALLDSPLAPLLMGSATGTLASVPAPAWKPGAAVAVVMASAGYPESSSKGDVIRGLPDAEALEGVHVIHAGTSMVERATVTAGGRVLAVVGTGDSLGAAREAAYDGVSCIEFEGAQHRTDIAARAAAGEA</sequence>
<comment type="caution">
    <text evidence="15">The sequence shown here is derived from an EMBL/GenBank/DDBJ whole genome shotgun (WGS) entry which is preliminary data.</text>
</comment>
<dbReference type="GO" id="GO:0004637">
    <property type="term" value="F:phosphoribosylamine-glycine ligase activity"/>
    <property type="evidence" value="ECO:0007669"/>
    <property type="project" value="UniProtKB-UniRule"/>
</dbReference>
<dbReference type="SUPFAM" id="SSF51246">
    <property type="entry name" value="Rudiment single hybrid motif"/>
    <property type="match status" value="1"/>
</dbReference>
<comment type="pathway">
    <text evidence="3 12">Purine metabolism; IMP biosynthesis via de novo pathway; N(1)-(5-phospho-D-ribosyl)glycinamide from 5-phospho-alpha-D-ribose 1-diphosphate: step 2/2.</text>
</comment>
<dbReference type="InterPro" id="IPR020559">
    <property type="entry name" value="PRibGlycinamide_synth_CS"/>
</dbReference>
<evidence type="ECO:0000256" key="4">
    <source>
        <dbReference type="ARBA" id="ARBA00013255"/>
    </source>
</evidence>
<evidence type="ECO:0000313" key="15">
    <source>
        <dbReference type="EMBL" id="NYI11708.1"/>
    </source>
</evidence>
<dbReference type="SUPFAM" id="SSF56059">
    <property type="entry name" value="Glutathione synthetase ATP-binding domain-like"/>
    <property type="match status" value="1"/>
</dbReference>
<evidence type="ECO:0000256" key="13">
    <source>
        <dbReference type="PROSITE-ProRule" id="PRU00409"/>
    </source>
</evidence>
<keyword evidence="6 13" id="KW-0547">Nucleotide-binding</keyword>
<dbReference type="NCBIfam" id="TIGR00877">
    <property type="entry name" value="purD"/>
    <property type="match status" value="1"/>
</dbReference>
<dbReference type="Pfam" id="PF02844">
    <property type="entry name" value="GARS_N"/>
    <property type="match status" value="1"/>
</dbReference>
<dbReference type="UniPathway" id="UPA00074">
    <property type="reaction ID" value="UER00125"/>
</dbReference>
<name>A0A7Z0C420_9ACTN</name>
<dbReference type="InterPro" id="IPR020560">
    <property type="entry name" value="PRibGlycinamide_synth_C-dom"/>
</dbReference>
<dbReference type="PROSITE" id="PS00184">
    <property type="entry name" value="GARS"/>
    <property type="match status" value="1"/>
</dbReference>
<dbReference type="GO" id="GO:0046872">
    <property type="term" value="F:metal ion binding"/>
    <property type="evidence" value="ECO:0007669"/>
    <property type="project" value="InterPro"/>
</dbReference>
<dbReference type="EMBL" id="JACBZI010000001">
    <property type="protein sequence ID" value="NYI11708.1"/>
    <property type="molecule type" value="Genomic_DNA"/>
</dbReference>
<keyword evidence="8 13" id="KW-0067">ATP-binding</keyword>
<dbReference type="AlphaFoldDB" id="A0A7Z0C420"/>